<dbReference type="PANTHER" id="PTHR46796:SF14">
    <property type="entry name" value="TRANSCRIPTIONAL REGULATORY PROTEIN"/>
    <property type="match status" value="1"/>
</dbReference>
<keyword evidence="2" id="KW-0238">DNA-binding</keyword>
<dbReference type="PANTHER" id="PTHR46796">
    <property type="entry name" value="HTH-TYPE TRANSCRIPTIONAL ACTIVATOR RHAS-RELATED"/>
    <property type="match status" value="1"/>
</dbReference>
<dbReference type="OrthoDB" id="8334882at2"/>
<evidence type="ECO:0000256" key="4">
    <source>
        <dbReference type="SAM" id="MobiDB-lite"/>
    </source>
</evidence>
<evidence type="ECO:0000256" key="2">
    <source>
        <dbReference type="ARBA" id="ARBA00023125"/>
    </source>
</evidence>
<feature type="compositionally biased region" description="Basic and acidic residues" evidence="4">
    <location>
        <begin position="1"/>
        <end position="17"/>
    </location>
</feature>
<evidence type="ECO:0000256" key="1">
    <source>
        <dbReference type="ARBA" id="ARBA00023015"/>
    </source>
</evidence>
<evidence type="ECO:0000313" key="7">
    <source>
        <dbReference type="Proteomes" id="UP000298225"/>
    </source>
</evidence>
<dbReference type="InterPro" id="IPR050204">
    <property type="entry name" value="AraC_XylS_family_regulators"/>
</dbReference>
<evidence type="ECO:0000313" key="6">
    <source>
        <dbReference type="EMBL" id="TFV35029.1"/>
    </source>
</evidence>
<dbReference type="EMBL" id="SPQU01000017">
    <property type="protein sequence ID" value="TFV35029.1"/>
    <property type="molecule type" value="Genomic_DNA"/>
</dbReference>
<keyword evidence="3" id="KW-0804">Transcription</keyword>
<keyword evidence="7" id="KW-1185">Reference proteome</keyword>
<evidence type="ECO:0000256" key="3">
    <source>
        <dbReference type="ARBA" id="ARBA00023163"/>
    </source>
</evidence>
<dbReference type="PROSITE" id="PS01124">
    <property type="entry name" value="HTH_ARAC_FAMILY_2"/>
    <property type="match status" value="1"/>
</dbReference>
<organism evidence="6 7">
    <name type="scientific">Bradyrhizobium frederickii</name>
    <dbReference type="NCBI Taxonomy" id="2560054"/>
    <lineage>
        <taxon>Bacteria</taxon>
        <taxon>Pseudomonadati</taxon>
        <taxon>Pseudomonadota</taxon>
        <taxon>Alphaproteobacteria</taxon>
        <taxon>Hyphomicrobiales</taxon>
        <taxon>Nitrobacteraceae</taxon>
        <taxon>Bradyrhizobium</taxon>
    </lineage>
</organism>
<evidence type="ECO:0000259" key="5">
    <source>
        <dbReference type="PROSITE" id="PS01124"/>
    </source>
</evidence>
<dbReference type="GO" id="GO:0043565">
    <property type="term" value="F:sequence-specific DNA binding"/>
    <property type="evidence" value="ECO:0007669"/>
    <property type="project" value="InterPro"/>
</dbReference>
<gene>
    <name evidence="6" type="ORF">E4K66_29485</name>
</gene>
<dbReference type="SMART" id="SM00342">
    <property type="entry name" value="HTH_ARAC"/>
    <property type="match status" value="1"/>
</dbReference>
<name>A0A4Y9KWZ9_9BRAD</name>
<dbReference type="InterPro" id="IPR009057">
    <property type="entry name" value="Homeodomain-like_sf"/>
</dbReference>
<protein>
    <submittedName>
        <fullName evidence="6">AraC family transcriptional regulator</fullName>
    </submittedName>
</protein>
<dbReference type="InterPro" id="IPR018060">
    <property type="entry name" value="HTH_AraC"/>
</dbReference>
<accession>A0A4Y9KWZ9</accession>
<dbReference type="AlphaFoldDB" id="A0A4Y9KWZ9"/>
<keyword evidence="1" id="KW-0805">Transcription regulation</keyword>
<dbReference type="GO" id="GO:0003700">
    <property type="term" value="F:DNA-binding transcription factor activity"/>
    <property type="evidence" value="ECO:0007669"/>
    <property type="project" value="InterPro"/>
</dbReference>
<dbReference type="SUPFAM" id="SSF46689">
    <property type="entry name" value="Homeodomain-like"/>
    <property type="match status" value="2"/>
</dbReference>
<sequence>MHAVPPEHGHHPALSDKRHPRAYPLEERAWRRPEQNGASLAQEITISRWLDLRTASRTEEAVTPSDRYFIGVASRTTRIKLTGEQRTIFEGVMPESTLYVSAPSKRLVARFDAPCDFLHFHVPDSYFTDRLPIAQHRPTQHLNDLILLRDMFAGQLTRPLLGRGEPIDETFARCIGQTLAMRLARLEYPRTKVGALANWRLRRVQDHVKQNFRRSIRLPELARVAGLSRMHFAAQFRAATGYRPHEYLLAQRVEHAKTLLNTEAPLVQVALAVGFCTQAHFSTVFKGITGETPADWRARSSSRAASGPV</sequence>
<feature type="region of interest" description="Disordered" evidence="4">
    <location>
        <begin position="1"/>
        <end position="21"/>
    </location>
</feature>
<comment type="caution">
    <text evidence="6">The sequence shown here is derived from an EMBL/GenBank/DDBJ whole genome shotgun (WGS) entry which is preliminary data.</text>
</comment>
<reference evidence="6 7" key="1">
    <citation type="submission" date="2019-03" db="EMBL/GenBank/DDBJ databases">
        <title>Bradyrhizobium strains diversity isolated from Chamaecrista fasciculata.</title>
        <authorList>
            <person name="Urquiaga M.C.O."/>
            <person name="Hungria M."/>
            <person name="Delamuta J.R.M."/>
        </authorList>
    </citation>
    <scope>NUCLEOTIDE SEQUENCE [LARGE SCALE GENOMIC DNA]</scope>
    <source>
        <strain evidence="6 7">CNPSo 3424</strain>
    </source>
</reference>
<proteinExistence type="predicted"/>
<dbReference type="Proteomes" id="UP000298225">
    <property type="component" value="Unassembled WGS sequence"/>
</dbReference>
<feature type="domain" description="HTH araC/xylS-type" evidence="5">
    <location>
        <begin position="202"/>
        <end position="299"/>
    </location>
</feature>
<dbReference type="Gene3D" id="1.10.10.60">
    <property type="entry name" value="Homeodomain-like"/>
    <property type="match status" value="1"/>
</dbReference>
<dbReference type="Pfam" id="PF12833">
    <property type="entry name" value="HTH_18"/>
    <property type="match status" value="1"/>
</dbReference>